<dbReference type="PANTHER" id="PTHR30383">
    <property type="entry name" value="THIOESTERASE 1/PROTEASE 1/LYSOPHOSPHOLIPASE L1"/>
    <property type="match status" value="1"/>
</dbReference>
<evidence type="ECO:0000313" key="2">
    <source>
        <dbReference type="EMBL" id="GIU49485.1"/>
    </source>
</evidence>
<proteinExistence type="predicted"/>
<evidence type="ECO:0000259" key="1">
    <source>
        <dbReference type="Pfam" id="PF13472"/>
    </source>
</evidence>
<dbReference type="PANTHER" id="PTHR30383:SF24">
    <property type="entry name" value="THIOESTERASE 1_PROTEASE 1_LYSOPHOSPHOLIPASE L1"/>
    <property type="match status" value="1"/>
</dbReference>
<dbReference type="Gene3D" id="3.40.50.1110">
    <property type="entry name" value="SGNH hydrolase"/>
    <property type="match status" value="1"/>
</dbReference>
<organism evidence="2 3">
    <name type="scientific">Shewanella algidipiscicola</name>
    <dbReference type="NCBI Taxonomy" id="614070"/>
    <lineage>
        <taxon>Bacteria</taxon>
        <taxon>Pseudomonadati</taxon>
        <taxon>Pseudomonadota</taxon>
        <taxon>Gammaproteobacteria</taxon>
        <taxon>Alteromonadales</taxon>
        <taxon>Shewanellaceae</taxon>
        <taxon>Shewanella</taxon>
    </lineage>
</organism>
<accession>A0ABQ4PMI2</accession>
<dbReference type="InterPro" id="IPR036514">
    <property type="entry name" value="SGNH_hydro_sf"/>
</dbReference>
<dbReference type="Pfam" id="PF13472">
    <property type="entry name" value="Lipase_GDSL_2"/>
    <property type="match status" value="1"/>
</dbReference>
<evidence type="ECO:0000313" key="3">
    <source>
        <dbReference type="Proteomes" id="UP000761574"/>
    </source>
</evidence>
<dbReference type="InterPro" id="IPR013830">
    <property type="entry name" value="SGNH_hydro"/>
</dbReference>
<dbReference type="Proteomes" id="UP000761574">
    <property type="component" value="Unassembled WGS sequence"/>
</dbReference>
<comment type="caution">
    <text evidence="2">The sequence shown here is derived from an EMBL/GenBank/DDBJ whole genome shotgun (WGS) entry which is preliminary data.</text>
</comment>
<gene>
    <name evidence="2" type="ORF">TUM4630_28250</name>
</gene>
<sequence>MKLKWLLLGIAIVLLAWLLPQKGETLAALPQHGRILAFGDSLTQGVGASAGADYPSVLANLTGLEVVNAGISGETSGEGAQRFAQVLDATQPHLVLLLEGGNDFLRNMSEQQVERNLAQMIEQAQQRDIAIVLIAVPQKGIWLTPASLYKRLSEQYGLLLIEDKLAELLKSSELKSDAIHLNNAGYRQLAEHLHQRLQQAGAI</sequence>
<reference evidence="2 3" key="1">
    <citation type="submission" date="2021-05" db="EMBL/GenBank/DDBJ databases">
        <title>Molecular characterization for Shewanella algae harboring chromosomal blaOXA-55-like strains isolated from clinical and environment sample.</title>
        <authorList>
            <person name="Ohama Y."/>
            <person name="Aoki K."/>
            <person name="Harada S."/>
            <person name="Moriya K."/>
            <person name="Ishii Y."/>
            <person name="Tateda K."/>
        </authorList>
    </citation>
    <scope>NUCLEOTIDE SEQUENCE [LARGE SCALE GENOMIC DNA]</scope>
    <source>
        <strain evidence="2 3">LMG 23746</strain>
    </source>
</reference>
<name>A0ABQ4PMI2_9GAMM</name>
<dbReference type="RefSeq" id="WP_119979347.1">
    <property type="nucleotide sequence ID" value="NZ_BPFB01000038.1"/>
</dbReference>
<keyword evidence="3" id="KW-1185">Reference proteome</keyword>
<feature type="domain" description="SGNH hydrolase-type esterase" evidence="1">
    <location>
        <begin position="37"/>
        <end position="187"/>
    </location>
</feature>
<dbReference type="EMBL" id="BPFB01000038">
    <property type="protein sequence ID" value="GIU49485.1"/>
    <property type="molecule type" value="Genomic_DNA"/>
</dbReference>
<protein>
    <submittedName>
        <fullName evidence="2">Arylesterase</fullName>
    </submittedName>
</protein>
<dbReference type="InterPro" id="IPR051532">
    <property type="entry name" value="Ester_Hydrolysis_Enzymes"/>
</dbReference>
<dbReference type="SUPFAM" id="SSF52266">
    <property type="entry name" value="SGNH hydrolase"/>
    <property type="match status" value="1"/>
</dbReference>